<keyword evidence="1" id="KW-0472">Membrane</keyword>
<feature type="transmembrane region" description="Helical" evidence="1">
    <location>
        <begin position="136"/>
        <end position="162"/>
    </location>
</feature>
<evidence type="ECO:0000256" key="1">
    <source>
        <dbReference type="SAM" id="Phobius"/>
    </source>
</evidence>
<dbReference type="AlphaFoldDB" id="A0A831RLT8"/>
<reference evidence="3" key="1">
    <citation type="journal article" date="2020" name="mSystems">
        <title>Genome- and Community-Level Interaction Insights into Carbon Utilization and Element Cycling Functions of Hydrothermarchaeota in Hydrothermal Sediment.</title>
        <authorList>
            <person name="Zhou Z."/>
            <person name="Liu Y."/>
            <person name="Xu W."/>
            <person name="Pan J."/>
            <person name="Luo Z.H."/>
            <person name="Li M."/>
        </authorList>
    </citation>
    <scope>NUCLEOTIDE SEQUENCE [LARGE SCALE GENOMIC DNA]</scope>
    <source>
        <strain evidence="3">HyVt-443</strain>
    </source>
</reference>
<proteinExistence type="predicted"/>
<accession>A0A831RLT8</accession>
<keyword evidence="1" id="KW-0812">Transmembrane</keyword>
<protein>
    <submittedName>
        <fullName evidence="3">Sulfite exporter TauE/SafE family protein</fullName>
    </submittedName>
</protein>
<feature type="domain" description="Urease accessory protein UreH-like transmembrane" evidence="2">
    <location>
        <begin position="14"/>
        <end position="205"/>
    </location>
</feature>
<feature type="transmembrane region" description="Helical" evidence="1">
    <location>
        <begin position="168"/>
        <end position="190"/>
    </location>
</feature>
<dbReference type="EMBL" id="DRKP01000026">
    <property type="protein sequence ID" value="HEB95261.1"/>
    <property type="molecule type" value="Genomic_DNA"/>
</dbReference>
<dbReference type="Pfam" id="PF13386">
    <property type="entry name" value="DsbD_2"/>
    <property type="match status" value="1"/>
</dbReference>
<feature type="transmembrane region" description="Helical" evidence="1">
    <location>
        <begin position="12"/>
        <end position="39"/>
    </location>
</feature>
<sequence>MIPLEPVTLGVGAALLLGVGFGSGPCTLACLPFLGPVFLHADGATGGPWRILLPFSAGRLCGYGLLGGAAGWAGLVVQDWSSGPWSRWLLGGATLLVAVALVWRRHRRPLACPSAGESPQVSLEPRPPLPALPGGLFLMGTAMALNPCAPLTLVVMAAATSARIDSGALLGFAFGAGAVVLPTLVLALGVARIGNRIRDRLDRWHSTLEGAGIAMLLLLAAGTIGGWVTP</sequence>
<feature type="transmembrane region" description="Helical" evidence="1">
    <location>
        <begin position="211"/>
        <end position="229"/>
    </location>
</feature>
<feature type="transmembrane region" description="Helical" evidence="1">
    <location>
        <begin position="85"/>
        <end position="103"/>
    </location>
</feature>
<gene>
    <name evidence="3" type="ORF">ENI96_02370</name>
</gene>
<evidence type="ECO:0000259" key="2">
    <source>
        <dbReference type="Pfam" id="PF13386"/>
    </source>
</evidence>
<comment type="caution">
    <text evidence="3">The sequence shown here is derived from an EMBL/GenBank/DDBJ whole genome shotgun (WGS) entry which is preliminary data.</text>
</comment>
<organism evidence="3">
    <name type="scientific">Sedimenticola thiotaurini</name>
    <dbReference type="NCBI Taxonomy" id="1543721"/>
    <lineage>
        <taxon>Bacteria</taxon>
        <taxon>Pseudomonadati</taxon>
        <taxon>Pseudomonadota</taxon>
        <taxon>Gammaproteobacteria</taxon>
        <taxon>Chromatiales</taxon>
        <taxon>Sedimenticolaceae</taxon>
        <taxon>Sedimenticola</taxon>
    </lineage>
</organism>
<keyword evidence="1" id="KW-1133">Transmembrane helix</keyword>
<feature type="transmembrane region" description="Helical" evidence="1">
    <location>
        <begin position="51"/>
        <end position="73"/>
    </location>
</feature>
<dbReference type="Proteomes" id="UP000886251">
    <property type="component" value="Unassembled WGS sequence"/>
</dbReference>
<evidence type="ECO:0000313" key="3">
    <source>
        <dbReference type="EMBL" id="HEB95261.1"/>
    </source>
</evidence>
<name>A0A831RLT8_9GAMM</name>
<dbReference type="InterPro" id="IPR039447">
    <property type="entry name" value="UreH-like_TM_dom"/>
</dbReference>